<reference evidence="2" key="1">
    <citation type="journal article" date="2015" name="Nat. Genet.">
        <title>The genome and transcriptome of the zoonotic hookworm Ancylostoma ceylanicum identify infection-specific gene families.</title>
        <authorList>
            <person name="Schwarz E.M."/>
            <person name="Hu Y."/>
            <person name="Antoshechkin I."/>
            <person name="Miller M.M."/>
            <person name="Sternberg P.W."/>
            <person name="Aroian R.V."/>
        </authorList>
    </citation>
    <scope>NUCLEOTIDE SEQUENCE</scope>
    <source>
        <strain evidence="2">HY135</strain>
    </source>
</reference>
<keyword evidence="2" id="KW-1185">Reference proteome</keyword>
<evidence type="ECO:0000313" key="1">
    <source>
        <dbReference type="EMBL" id="EYC25373.1"/>
    </source>
</evidence>
<evidence type="ECO:0000313" key="2">
    <source>
        <dbReference type="Proteomes" id="UP000024635"/>
    </source>
</evidence>
<organism evidence="1 2">
    <name type="scientific">Ancylostoma ceylanicum</name>
    <dbReference type="NCBI Taxonomy" id="53326"/>
    <lineage>
        <taxon>Eukaryota</taxon>
        <taxon>Metazoa</taxon>
        <taxon>Ecdysozoa</taxon>
        <taxon>Nematoda</taxon>
        <taxon>Chromadorea</taxon>
        <taxon>Rhabditida</taxon>
        <taxon>Rhabditina</taxon>
        <taxon>Rhabditomorpha</taxon>
        <taxon>Strongyloidea</taxon>
        <taxon>Ancylostomatidae</taxon>
        <taxon>Ancylostomatinae</taxon>
        <taxon>Ancylostoma</taxon>
    </lineage>
</organism>
<gene>
    <name evidence="1" type="primary">Acey_s0012.g1851</name>
    <name evidence="1" type="ORF">Y032_0012g1851</name>
</gene>
<name>A0A016VF50_9BILA</name>
<dbReference type="Proteomes" id="UP000024635">
    <property type="component" value="Unassembled WGS sequence"/>
</dbReference>
<dbReference type="OrthoDB" id="271628at2759"/>
<dbReference type="AlphaFoldDB" id="A0A016VF50"/>
<proteinExistence type="predicted"/>
<comment type="caution">
    <text evidence="1">The sequence shown here is derived from an EMBL/GenBank/DDBJ whole genome shotgun (WGS) entry which is preliminary data.</text>
</comment>
<sequence>MVHEGTSAIDIPCQDTGDFDGSFVGSPTSYVNVPHVPPAEDLRAIMRRDSEVSVFLTTDYVFELSSLQRF</sequence>
<dbReference type="EMBL" id="JARK01001348">
    <property type="protein sequence ID" value="EYC25373.1"/>
    <property type="molecule type" value="Genomic_DNA"/>
</dbReference>
<protein>
    <submittedName>
        <fullName evidence="1">Uncharacterized protein</fullName>
    </submittedName>
</protein>
<accession>A0A016VF50</accession>